<feature type="transmembrane region" description="Helical" evidence="8">
    <location>
        <begin position="37"/>
        <end position="54"/>
    </location>
</feature>
<evidence type="ECO:0000256" key="4">
    <source>
        <dbReference type="ARBA" id="ARBA00022692"/>
    </source>
</evidence>
<keyword evidence="3" id="KW-1003">Cell membrane</keyword>
<reference evidence="9 10" key="1">
    <citation type="submission" date="2020-08" db="EMBL/GenBank/DDBJ databases">
        <title>Genomic Encyclopedia of Type Strains, Phase IV (KMG-V): Genome sequencing to study the core and pangenomes of soil and plant-associated prokaryotes.</title>
        <authorList>
            <person name="Whitman W."/>
        </authorList>
    </citation>
    <scope>NUCLEOTIDE SEQUENCE [LARGE SCALE GENOMIC DNA]</scope>
    <source>
        <strain evidence="9 10">X5P3</strain>
    </source>
</reference>
<feature type="transmembrane region" description="Helical" evidence="8">
    <location>
        <begin position="61"/>
        <end position="82"/>
    </location>
</feature>
<dbReference type="PROSITE" id="PS00714">
    <property type="entry name" value="NA_DICARBOXYL_SYMP_2"/>
    <property type="match status" value="1"/>
</dbReference>
<dbReference type="InterPro" id="IPR001991">
    <property type="entry name" value="Na-dicarboxylate_symporter"/>
</dbReference>
<dbReference type="GO" id="GO:0006835">
    <property type="term" value="P:dicarboxylic acid transport"/>
    <property type="evidence" value="ECO:0007669"/>
    <property type="project" value="TreeGrafter"/>
</dbReference>
<dbReference type="Proteomes" id="UP000584867">
    <property type="component" value="Unassembled WGS sequence"/>
</dbReference>
<evidence type="ECO:0000256" key="3">
    <source>
        <dbReference type="ARBA" id="ARBA00022475"/>
    </source>
</evidence>
<feature type="transmembrane region" description="Helical" evidence="8">
    <location>
        <begin position="235"/>
        <end position="253"/>
    </location>
</feature>
<dbReference type="InterPro" id="IPR036458">
    <property type="entry name" value="Na:dicarbo_symporter_sf"/>
</dbReference>
<feature type="transmembrane region" description="Helical" evidence="8">
    <location>
        <begin position="273"/>
        <end position="292"/>
    </location>
</feature>
<dbReference type="InterPro" id="IPR018107">
    <property type="entry name" value="Na-dicarboxylate_symporter_CS"/>
</dbReference>
<keyword evidence="6 8" id="KW-1133">Transmembrane helix</keyword>
<dbReference type="PANTHER" id="PTHR42865">
    <property type="entry name" value="PROTON/GLUTAMATE-ASPARTATE SYMPORTER"/>
    <property type="match status" value="1"/>
</dbReference>
<dbReference type="RefSeq" id="WP_184256735.1">
    <property type="nucleotide sequence ID" value="NZ_JACHIO010000012.1"/>
</dbReference>
<evidence type="ECO:0000256" key="1">
    <source>
        <dbReference type="ARBA" id="ARBA00004651"/>
    </source>
</evidence>
<dbReference type="GO" id="GO:0005886">
    <property type="term" value="C:plasma membrane"/>
    <property type="evidence" value="ECO:0007669"/>
    <property type="project" value="UniProtKB-SubCell"/>
</dbReference>
<dbReference type="PRINTS" id="PR00173">
    <property type="entry name" value="EDTRNSPORT"/>
</dbReference>
<sequence>MAKGFSKKDLVLLGPGLAALALGAVLQLPHVHVPHDVALGMRWLGVALLAAFAVQRRSLTPWIFVAMVAGAELGFDAPHFAVGLRVFSDIFLRLIKTIVAPLILATLVVGIAGHGDLKSVGRMGIKALVYFEVVTTLALGIGLLAINITRAGVGLSMSAATKTAQVVSAPPPTHWDDFLLHVFPENIAKSIAEGQILQVAVFAVFFGIALATLSEAKRGPVLRLCESLSEVMFRFTNVVMYFAPIGVGAAMAYTVGNMGLGVLVNLGKLLLTLYGALAMFGVLVLLPAAMLFKVPIAKFIAAVAEPATIAFATATSEAALPRAMEQMEALGVPRRIVAFVIPAGYSFNLDGSTLYLAVASIFVAQAAGISMSIGQQLLMMVTLVLTSKGVAGVPRATLVVLLATASTFHLPVEPIFVILGIDALMDMARTMVNVVGNCLASVVVAKWEGVFGTELPDEVVLDGVES</sequence>
<feature type="transmembrane region" description="Helical" evidence="8">
    <location>
        <begin position="354"/>
        <end position="378"/>
    </location>
</feature>
<dbReference type="SUPFAM" id="SSF118215">
    <property type="entry name" value="Proton glutamate symport protein"/>
    <property type="match status" value="1"/>
</dbReference>
<evidence type="ECO:0000313" key="10">
    <source>
        <dbReference type="Proteomes" id="UP000584867"/>
    </source>
</evidence>
<keyword evidence="4 8" id="KW-0812">Transmembrane</keyword>
<name>A0A7W7ZRB1_9BACT</name>
<evidence type="ECO:0000256" key="5">
    <source>
        <dbReference type="ARBA" id="ARBA00022847"/>
    </source>
</evidence>
<gene>
    <name evidence="9" type="ORF">HDF15_003019</name>
</gene>
<keyword evidence="2" id="KW-0813">Transport</keyword>
<keyword evidence="5" id="KW-0769">Symport</keyword>
<evidence type="ECO:0000256" key="2">
    <source>
        <dbReference type="ARBA" id="ARBA00022448"/>
    </source>
</evidence>
<accession>A0A7W7ZRB1</accession>
<dbReference type="EMBL" id="JACHIO010000012">
    <property type="protein sequence ID" value="MBB5064659.1"/>
    <property type="molecule type" value="Genomic_DNA"/>
</dbReference>
<evidence type="ECO:0000256" key="6">
    <source>
        <dbReference type="ARBA" id="ARBA00022989"/>
    </source>
</evidence>
<protein>
    <submittedName>
        <fullName evidence="9">Proton glutamate symport protein</fullName>
    </submittedName>
</protein>
<evidence type="ECO:0000256" key="8">
    <source>
        <dbReference type="SAM" id="Phobius"/>
    </source>
</evidence>
<evidence type="ECO:0000256" key="7">
    <source>
        <dbReference type="ARBA" id="ARBA00023136"/>
    </source>
</evidence>
<evidence type="ECO:0000313" key="9">
    <source>
        <dbReference type="EMBL" id="MBB5064659.1"/>
    </source>
</evidence>
<dbReference type="Gene3D" id="1.10.3860.10">
    <property type="entry name" value="Sodium:dicarboxylate symporter"/>
    <property type="match status" value="1"/>
</dbReference>
<comment type="caution">
    <text evidence="9">The sequence shown here is derived from an EMBL/GenBank/DDBJ whole genome shotgun (WGS) entry which is preliminary data.</text>
</comment>
<keyword evidence="7 8" id="KW-0472">Membrane</keyword>
<organism evidence="9 10">
    <name type="scientific">Granulicella mallensis</name>
    <dbReference type="NCBI Taxonomy" id="940614"/>
    <lineage>
        <taxon>Bacteria</taxon>
        <taxon>Pseudomonadati</taxon>
        <taxon>Acidobacteriota</taxon>
        <taxon>Terriglobia</taxon>
        <taxon>Terriglobales</taxon>
        <taxon>Acidobacteriaceae</taxon>
        <taxon>Granulicella</taxon>
    </lineage>
</organism>
<dbReference type="PANTHER" id="PTHR42865:SF7">
    <property type="entry name" value="PROTON_GLUTAMATE-ASPARTATE SYMPORTER"/>
    <property type="match status" value="1"/>
</dbReference>
<dbReference type="Pfam" id="PF00375">
    <property type="entry name" value="SDF"/>
    <property type="match status" value="1"/>
</dbReference>
<dbReference type="FunFam" id="1.10.3860.10:FF:000001">
    <property type="entry name" value="C4-dicarboxylate transport protein"/>
    <property type="match status" value="1"/>
</dbReference>
<feature type="transmembrane region" description="Helical" evidence="8">
    <location>
        <begin position="196"/>
        <end position="214"/>
    </location>
</feature>
<comment type="subcellular location">
    <subcellularLocation>
        <location evidence="1">Cell membrane</location>
        <topology evidence="1">Multi-pass membrane protein</topology>
    </subcellularLocation>
</comment>
<proteinExistence type="predicted"/>
<dbReference type="AlphaFoldDB" id="A0A7W7ZRB1"/>
<dbReference type="GO" id="GO:0015293">
    <property type="term" value="F:symporter activity"/>
    <property type="evidence" value="ECO:0007669"/>
    <property type="project" value="UniProtKB-KW"/>
</dbReference>
<feature type="transmembrane region" description="Helical" evidence="8">
    <location>
        <begin position="127"/>
        <end position="148"/>
    </location>
</feature>
<feature type="transmembrane region" description="Helical" evidence="8">
    <location>
        <begin position="94"/>
        <end position="115"/>
    </location>
</feature>
<feature type="transmembrane region" description="Helical" evidence="8">
    <location>
        <begin position="398"/>
        <end position="421"/>
    </location>
</feature>